<dbReference type="Pfam" id="PF02141">
    <property type="entry name" value="DENN"/>
    <property type="match status" value="1"/>
</dbReference>
<dbReference type="Gene3D" id="3.30.450.200">
    <property type="match status" value="1"/>
</dbReference>
<feature type="compositionally biased region" description="Low complexity" evidence="1">
    <location>
        <begin position="792"/>
        <end position="814"/>
    </location>
</feature>
<dbReference type="SMART" id="SM00799">
    <property type="entry name" value="DENN"/>
    <property type="match status" value="1"/>
</dbReference>
<evidence type="ECO:0000313" key="5">
    <source>
        <dbReference type="Proteomes" id="UP001150062"/>
    </source>
</evidence>
<dbReference type="InterPro" id="IPR037516">
    <property type="entry name" value="Tripartite_DENN"/>
</dbReference>
<dbReference type="SMART" id="SM00801">
    <property type="entry name" value="dDENN"/>
    <property type="match status" value="1"/>
</dbReference>
<reference evidence="4" key="1">
    <citation type="submission" date="2022-08" db="EMBL/GenBank/DDBJ databases">
        <title>Novel sulfate-reducing endosymbionts in the free-living metamonad Anaeramoeba.</title>
        <authorList>
            <person name="Jerlstrom-Hultqvist J."/>
            <person name="Cepicka I."/>
            <person name="Gallot-Lavallee L."/>
            <person name="Salas-Leiva D."/>
            <person name="Curtis B.A."/>
            <person name="Zahonova K."/>
            <person name="Pipaliya S."/>
            <person name="Dacks J."/>
            <person name="Roger A.J."/>
        </authorList>
    </citation>
    <scope>NUCLEOTIDE SEQUENCE</scope>
    <source>
        <strain evidence="4">Schooner1</strain>
    </source>
</reference>
<dbReference type="InterPro" id="IPR011993">
    <property type="entry name" value="PH-like_dom_sf"/>
</dbReference>
<dbReference type="EMBL" id="JAOAOG010000288">
    <property type="protein sequence ID" value="KAJ6232774.1"/>
    <property type="molecule type" value="Genomic_DNA"/>
</dbReference>
<dbReference type="PROSITE" id="PS50211">
    <property type="entry name" value="DENN"/>
    <property type="match status" value="1"/>
</dbReference>
<dbReference type="PANTHER" id="PTHR12296">
    <property type="entry name" value="DENN DOMAIN-CONTAINING PROTEIN 4"/>
    <property type="match status" value="1"/>
</dbReference>
<feature type="region of interest" description="Disordered" evidence="1">
    <location>
        <begin position="439"/>
        <end position="470"/>
    </location>
</feature>
<feature type="compositionally biased region" description="Basic and acidic residues" evidence="1">
    <location>
        <begin position="827"/>
        <end position="840"/>
    </location>
</feature>
<organism evidence="4 5">
    <name type="scientific">Anaeramoeba flamelloides</name>
    <dbReference type="NCBI Taxonomy" id="1746091"/>
    <lineage>
        <taxon>Eukaryota</taxon>
        <taxon>Metamonada</taxon>
        <taxon>Anaeramoebidae</taxon>
        <taxon>Anaeramoeba</taxon>
    </lineage>
</organism>
<dbReference type="SUPFAM" id="SSF50729">
    <property type="entry name" value="PH domain-like"/>
    <property type="match status" value="1"/>
</dbReference>
<dbReference type="Proteomes" id="UP001150062">
    <property type="component" value="Unassembled WGS sequence"/>
</dbReference>
<evidence type="ECO:0000259" key="3">
    <source>
        <dbReference type="PROSITE" id="PS50211"/>
    </source>
</evidence>
<sequence length="890" mass="103826">MSALLYENILVSGIGDELFAIEPDEDKVNEFYYAMEMLYLPTILSTVSSNKEAVETPMIEKFIHPKGGLQLYSTPPKPFAHEFVLTDVKGDRLYGFTFTQYPAFSKQKYDALISLFENDKSEEKKIVFTVGTLPPTLYAARALTLITKHPFRSTFVNLMIRFVQSLRSSVIFTKEIAIRLSEILNNVPFPSVSMKPQNKSQKKTTNNKSSSLKKETTDINQNTKNQQTNKNLKNQKFQQMKKGCFERRPKIRISKNNYIKLPKTNSKNRIPKTDIDFDTLFFCLSPTKILKFFFALLNECRVVVTSKSYSKIIDSTEAIRVLLYPFNYPYTYIPILPYEFWNVIESPIPYFVGCHSSILEFEEVPDEVVVIDLDRNMVTCSTAIETPPARILNRLLKSIKKHANIFNSNQIISKRKTLITKRPRAKSVWHSSQFRCGSYSSLSETDDQNINNSNKQTNNNSNKNTNNNNNDQLFLLKQSMDINKIRKAFVNFFLSLLWKYTTYVKFEEIEQMSEEDQFLLNLNDIFDSEGFLKNCSEDIVPYLKKFIQSQMFIYFLQESLNPEFKETFFCKALKNKSIRHYKRYLQIKMQKEKVSGFIQKQGKFRHSWKKRFFELENRELRYYHVVNYSTKKEKKKFRGKIIITPGKTKFLIPYKTDTFPTDYAFILKNENREWKLCCENYHEFKKWIISIRAESFNDEEIKKIRKKLMAQVSIPKKCQDLHHKKTSCNLLQTCMNEKNMSTRFIGTLCTEEGFEMIKNCMDKHKDIKKKGTEKGKLHNHLFDSLHSHQIQTDSDSSSSPSSPSSSSSSSTSDSELQSDSFLDIDEDLKNNDKNDDKKIENNSTSNKNNNKEENPESECDSKSESESESDSKLKSTKDKIKRNQSIKTKK</sequence>
<feature type="region of interest" description="Disordered" evidence="1">
    <location>
        <begin position="788"/>
        <end position="890"/>
    </location>
</feature>
<dbReference type="PROSITE" id="PS50003">
    <property type="entry name" value="PH_DOMAIN"/>
    <property type="match status" value="1"/>
</dbReference>
<feature type="domain" description="PH" evidence="2">
    <location>
        <begin position="591"/>
        <end position="696"/>
    </location>
</feature>
<feature type="region of interest" description="Disordered" evidence="1">
    <location>
        <begin position="191"/>
        <end position="233"/>
    </location>
</feature>
<dbReference type="InterPro" id="IPR005112">
    <property type="entry name" value="dDENN_dom"/>
</dbReference>
<feature type="compositionally biased region" description="Low complexity" evidence="1">
    <location>
        <begin position="448"/>
        <end position="470"/>
    </location>
</feature>
<proteinExistence type="predicted"/>
<dbReference type="InterPro" id="IPR001849">
    <property type="entry name" value="PH_domain"/>
</dbReference>
<evidence type="ECO:0000259" key="2">
    <source>
        <dbReference type="PROSITE" id="PS50003"/>
    </source>
</evidence>
<dbReference type="Gene3D" id="2.30.29.30">
    <property type="entry name" value="Pleckstrin-homology domain (PH domain)/Phosphotyrosine-binding domain (PTB)"/>
    <property type="match status" value="1"/>
</dbReference>
<dbReference type="PANTHER" id="PTHR12296:SF21">
    <property type="entry name" value="DENN DOMAIN-CONTAINING PROTEIN 3"/>
    <property type="match status" value="1"/>
</dbReference>
<accession>A0ABQ8XKW6</accession>
<evidence type="ECO:0000313" key="4">
    <source>
        <dbReference type="EMBL" id="KAJ6232774.1"/>
    </source>
</evidence>
<keyword evidence="5" id="KW-1185">Reference proteome</keyword>
<feature type="domain" description="UDENN" evidence="3">
    <location>
        <begin position="16"/>
        <end position="566"/>
    </location>
</feature>
<gene>
    <name evidence="4" type="ORF">M0813_04580</name>
</gene>
<feature type="compositionally biased region" description="Low complexity" evidence="1">
    <location>
        <begin position="220"/>
        <end position="233"/>
    </location>
</feature>
<comment type="caution">
    <text evidence="4">The sequence shown here is derived from an EMBL/GenBank/DDBJ whole genome shotgun (WGS) entry which is preliminary data.</text>
</comment>
<dbReference type="InterPro" id="IPR001194">
    <property type="entry name" value="cDENN_dom"/>
</dbReference>
<dbReference type="InterPro" id="IPR043153">
    <property type="entry name" value="DENN_C"/>
</dbReference>
<dbReference type="Pfam" id="PF00169">
    <property type="entry name" value="PH"/>
    <property type="match status" value="1"/>
</dbReference>
<dbReference type="Gene3D" id="3.40.50.11500">
    <property type="match status" value="1"/>
</dbReference>
<dbReference type="Pfam" id="PF03455">
    <property type="entry name" value="dDENN"/>
    <property type="match status" value="1"/>
</dbReference>
<evidence type="ECO:0000256" key="1">
    <source>
        <dbReference type="SAM" id="MobiDB-lite"/>
    </source>
</evidence>
<protein>
    <submittedName>
        <fullName evidence="4">C-myc promoter binding protein</fullName>
    </submittedName>
</protein>
<feature type="compositionally biased region" description="Basic and acidic residues" evidence="1">
    <location>
        <begin position="849"/>
        <end position="878"/>
    </location>
</feature>
<dbReference type="SMART" id="SM00233">
    <property type="entry name" value="PH"/>
    <property type="match status" value="1"/>
</dbReference>
<feature type="compositionally biased region" description="Basic residues" evidence="1">
    <location>
        <begin position="879"/>
        <end position="890"/>
    </location>
</feature>
<name>A0ABQ8XKW6_9EUKA</name>
<dbReference type="InterPro" id="IPR051696">
    <property type="entry name" value="DENN_Domain_GEFs"/>
</dbReference>